<dbReference type="InterPro" id="IPR051681">
    <property type="entry name" value="Ser/Thr_Kinases-Pseudokinases"/>
</dbReference>
<feature type="region of interest" description="Disordered" evidence="1">
    <location>
        <begin position="822"/>
        <end position="868"/>
    </location>
</feature>
<feature type="compositionally biased region" description="Low complexity" evidence="1">
    <location>
        <begin position="642"/>
        <end position="655"/>
    </location>
</feature>
<feature type="region of interest" description="Disordered" evidence="1">
    <location>
        <begin position="1367"/>
        <end position="1402"/>
    </location>
</feature>
<dbReference type="InterPro" id="IPR000719">
    <property type="entry name" value="Prot_kinase_dom"/>
</dbReference>
<dbReference type="RefSeq" id="XP_042920226.1">
    <property type="nucleotide sequence ID" value="XM_043066829.1"/>
</dbReference>
<dbReference type="PROSITE" id="PS50011">
    <property type="entry name" value="PROTEIN_KINASE_DOM"/>
    <property type="match status" value="1"/>
</dbReference>
<dbReference type="PANTHER" id="PTHR44329">
    <property type="entry name" value="SERINE/THREONINE-PROTEIN KINASE TNNI3K-RELATED"/>
    <property type="match status" value="1"/>
</dbReference>
<name>A0A2K3DAN3_CHLRE</name>
<dbReference type="Gene3D" id="1.10.510.10">
    <property type="entry name" value="Transferase(Phosphotransferase) domain 1"/>
    <property type="match status" value="2"/>
</dbReference>
<dbReference type="InterPro" id="IPR011009">
    <property type="entry name" value="Kinase-like_dom_sf"/>
</dbReference>
<dbReference type="PANTHER" id="PTHR44329:SF214">
    <property type="entry name" value="PROTEIN KINASE DOMAIN-CONTAINING PROTEIN"/>
    <property type="match status" value="1"/>
</dbReference>
<feature type="region of interest" description="Disordered" evidence="1">
    <location>
        <begin position="642"/>
        <end position="667"/>
    </location>
</feature>
<feature type="region of interest" description="Disordered" evidence="1">
    <location>
        <begin position="332"/>
        <end position="387"/>
    </location>
</feature>
<dbReference type="STRING" id="3055.A0A2K3DAN3"/>
<feature type="compositionally biased region" description="Gly residues" evidence="1">
    <location>
        <begin position="185"/>
        <end position="203"/>
    </location>
</feature>
<dbReference type="KEGG" id="cre:CHLRE_10g443400v5"/>
<feature type="region of interest" description="Disordered" evidence="1">
    <location>
        <begin position="1"/>
        <end position="27"/>
    </location>
</feature>
<dbReference type="OrthoDB" id="549902at2759"/>
<dbReference type="Gramene" id="PNW77590">
    <property type="protein sequence ID" value="PNW77590"/>
    <property type="gene ID" value="CHLRE_10g443400v5"/>
</dbReference>
<feature type="compositionally biased region" description="Low complexity" evidence="1">
    <location>
        <begin position="262"/>
        <end position="276"/>
    </location>
</feature>
<evidence type="ECO:0000313" key="4">
    <source>
        <dbReference type="Proteomes" id="UP000006906"/>
    </source>
</evidence>
<proteinExistence type="predicted"/>
<reference evidence="3 4" key="1">
    <citation type="journal article" date="2007" name="Science">
        <title>The Chlamydomonas genome reveals the evolution of key animal and plant functions.</title>
        <authorList>
            <person name="Merchant S.S."/>
            <person name="Prochnik S.E."/>
            <person name="Vallon O."/>
            <person name="Harris E.H."/>
            <person name="Karpowicz S.J."/>
            <person name="Witman G.B."/>
            <person name="Terry A."/>
            <person name="Salamov A."/>
            <person name="Fritz-Laylin L.K."/>
            <person name="Marechal-Drouard L."/>
            <person name="Marshall W.F."/>
            <person name="Qu L.H."/>
            <person name="Nelson D.R."/>
            <person name="Sanderfoot A.A."/>
            <person name="Spalding M.H."/>
            <person name="Kapitonov V.V."/>
            <person name="Ren Q."/>
            <person name="Ferris P."/>
            <person name="Lindquist E."/>
            <person name="Shapiro H."/>
            <person name="Lucas S.M."/>
            <person name="Grimwood J."/>
            <person name="Schmutz J."/>
            <person name="Cardol P."/>
            <person name="Cerutti H."/>
            <person name="Chanfreau G."/>
            <person name="Chen C.L."/>
            <person name="Cognat V."/>
            <person name="Croft M.T."/>
            <person name="Dent R."/>
            <person name="Dutcher S."/>
            <person name="Fernandez E."/>
            <person name="Fukuzawa H."/>
            <person name="Gonzalez-Ballester D."/>
            <person name="Gonzalez-Halphen D."/>
            <person name="Hallmann A."/>
            <person name="Hanikenne M."/>
            <person name="Hippler M."/>
            <person name="Inwood W."/>
            <person name="Jabbari K."/>
            <person name="Kalanon M."/>
            <person name="Kuras R."/>
            <person name="Lefebvre P.A."/>
            <person name="Lemaire S.D."/>
            <person name="Lobanov A.V."/>
            <person name="Lohr M."/>
            <person name="Manuell A."/>
            <person name="Meier I."/>
            <person name="Mets L."/>
            <person name="Mittag M."/>
            <person name="Mittelmeier T."/>
            <person name="Moroney J.V."/>
            <person name="Moseley J."/>
            <person name="Napoli C."/>
            <person name="Nedelcu A.M."/>
            <person name="Niyogi K."/>
            <person name="Novoselov S.V."/>
            <person name="Paulsen I.T."/>
            <person name="Pazour G."/>
            <person name="Purton S."/>
            <person name="Ral J.P."/>
            <person name="Riano-Pachon D.M."/>
            <person name="Riekhof W."/>
            <person name="Rymarquis L."/>
            <person name="Schroda M."/>
            <person name="Stern D."/>
            <person name="Umen J."/>
            <person name="Willows R."/>
            <person name="Wilson N."/>
            <person name="Zimmer S.L."/>
            <person name="Allmer J."/>
            <person name="Balk J."/>
            <person name="Bisova K."/>
            <person name="Chen C.J."/>
            <person name="Elias M."/>
            <person name="Gendler K."/>
            <person name="Hauser C."/>
            <person name="Lamb M.R."/>
            <person name="Ledford H."/>
            <person name="Long J.C."/>
            <person name="Minagawa J."/>
            <person name="Page M.D."/>
            <person name="Pan J."/>
            <person name="Pootakham W."/>
            <person name="Roje S."/>
            <person name="Rose A."/>
            <person name="Stahlberg E."/>
            <person name="Terauchi A.M."/>
            <person name="Yang P."/>
            <person name="Ball S."/>
            <person name="Bowler C."/>
            <person name="Dieckmann C.L."/>
            <person name="Gladyshev V.N."/>
            <person name="Green P."/>
            <person name="Jorgensen R."/>
            <person name="Mayfield S."/>
            <person name="Mueller-Roeber B."/>
            <person name="Rajamani S."/>
            <person name="Sayre R.T."/>
            <person name="Brokstein P."/>
            <person name="Dubchak I."/>
            <person name="Goodstein D."/>
            <person name="Hornick L."/>
            <person name="Huang Y.W."/>
            <person name="Jhaveri J."/>
            <person name="Luo Y."/>
            <person name="Martinez D."/>
            <person name="Ngau W.C."/>
            <person name="Otillar B."/>
            <person name="Poliakov A."/>
            <person name="Porter A."/>
            <person name="Szajkowski L."/>
            <person name="Werner G."/>
            <person name="Zhou K."/>
            <person name="Grigoriev I.V."/>
            <person name="Rokhsar D.S."/>
            <person name="Grossman A.R."/>
        </authorList>
    </citation>
    <scope>NUCLEOTIDE SEQUENCE [LARGE SCALE GENOMIC DNA]</scope>
    <source>
        <strain evidence="4">CC-503</strain>
    </source>
</reference>
<keyword evidence="4" id="KW-1185">Reference proteome</keyword>
<feature type="compositionally biased region" description="Low complexity" evidence="1">
    <location>
        <begin position="408"/>
        <end position="438"/>
    </location>
</feature>
<sequence>MENSGEHHGVPWIPEGDELENDPPALAPFLLVDNPADPEATELGDFCDSMLLSMQHRLKVDAELSTFRQMTSLVSGQLVRLSMNQATYGAQPSGAAFPASGVISGFADPGAGGGGGSFMGPGAGAVASANSLTRHEKRLLGTFEASSRAISGSAGGPPRFQQPSITPDGSAGQSYLQHQHAMAAGGQGPANAGGGSAGRGMLSGRGNSSSQRRQRTRALLQYEGLAVAGRLSGQPLGGQSPISRPGYEVKNPTAQGTGVRHGQQSQQQGDRGSAGQLVSDEEMQAAEAGQPRDLTSWLDVLALPQQHHHRALEQGPDLVPVPTSDTALQVLSQQPSRQAHGAHANGHSASPAGALLGARPGAGSGVVGGSSALGEQSGPAMNGGVDGMNWEILPEHLAHLTPLHRQQLQLQQQQQLGASAPRSGGAGGTAARTAAAGAPAGGGVGSQPQDIGASLGMMGQVSVDMHHRLNLPAVGSLGPVGPGGLPPPPPLPPQVEQYLVLSDVSPPQFQTQPAGTPSTGVEPEVERGDMAWGGTAGWVASPGSSGLTPAAGSGVTGRQPRPVARHASVGTGISIASGRPLRPIPELAAALTSATESQLQAHLQGSAPLSQAQSQSHADAVAAMAATAAAVTASVTAATANSGSHAVGSGAAAGAHRARAQQQFPTQPQPISTLVQLRAMGRAARTPGASGGAGDALTGGSSGDVTGGSIANLGGDRSSKLRRKVLGRGAGAGHADAAHHALMAQGLTSRSASWYSGAPAAHADPNRVAPDRPVELRVCRTPRDLLDGIADLRPLEQPAEEEPEIQMEAGPGGVGSFGGNGVGSRTRSEVSGAALQRARRNSTSVGMEAGRPHWQRPSSAHGHAQQAPSTAVAAMAAAGEGAGGGGRAAAVGGWMAVTIAGSGAAGAGEAAAGAVATGRCRSIMLQGRWQGRPVAVKVVAGAGLDPRNGCLGAALTASAVIHSTLVRVYGVRLLPAGLAAVAGTAQGFGAAALGSGGAGVSGASALVLPPVARVVAAHARAASEALAALRPEAGEGVLVVVMELCGSGSLEPLTRAPLYSPFRPSRSWPAYLARRALLRTAMEVAGALGRLHACGTAHGGLRPRNLLRVAAADDRRNFCVKVSDASLSVSSLQLAAATCAQSAAARTHTRSDSIDRLGLGLVVVPAAPGLNRTLDGPPDGGASQLTSEAVSRMAHPGGPGSTAGSHYAAPPASNTPARLARVGSSGHSAGGSPAPSPSPARAQAWGTPQQAPTSGSVSHLVSPSMAAAAAAAAGLTVEAAAVLAAPEALLCPQLEDLLYVAPEAQLEPAACLNTAAADAYAFGVLLWSLATGEQLPPELALAEPAARTAKVRAVLAAAVARRQQQQQQQQQGLGLSRLSNTDGGERSSGRLQAPGLLAAPGWPAGPHGHLQPLYEWCVSPAPEERPTMDQVVAELRLLDEAVRSERPKSRAVAAAGYAAMTVTSLSGAGGARANSGGGGGGYPMSGYMG</sequence>
<accession>A0A2K3DAN3</accession>
<dbReference type="ExpressionAtlas" id="A0A2K3DAN3">
    <property type="expression patterns" value="baseline and differential"/>
</dbReference>
<evidence type="ECO:0000259" key="2">
    <source>
        <dbReference type="PROSITE" id="PS50011"/>
    </source>
</evidence>
<feature type="region of interest" description="Disordered" evidence="1">
    <location>
        <begin position="1170"/>
        <end position="1258"/>
    </location>
</feature>
<dbReference type="GO" id="GO:0007165">
    <property type="term" value="P:signal transduction"/>
    <property type="evidence" value="ECO:0000318"/>
    <property type="project" value="GO_Central"/>
</dbReference>
<gene>
    <name evidence="3" type="ORF">CHLRE_10g443400v5</name>
</gene>
<dbReference type="GO" id="GO:0005737">
    <property type="term" value="C:cytoplasm"/>
    <property type="evidence" value="ECO:0000318"/>
    <property type="project" value="GO_Central"/>
</dbReference>
<dbReference type="InParanoid" id="A0A2K3DAN3"/>
<dbReference type="Proteomes" id="UP000006906">
    <property type="component" value="Chromosome 10"/>
</dbReference>
<feature type="region of interest" description="Disordered" evidence="1">
    <location>
        <begin position="148"/>
        <end position="215"/>
    </location>
</feature>
<feature type="region of interest" description="Disordered" evidence="1">
    <location>
        <begin position="1470"/>
        <end position="1489"/>
    </location>
</feature>
<feature type="compositionally biased region" description="Polar residues" evidence="1">
    <location>
        <begin position="161"/>
        <end position="177"/>
    </location>
</feature>
<dbReference type="GO" id="GO:0005524">
    <property type="term" value="F:ATP binding"/>
    <property type="evidence" value="ECO:0007669"/>
    <property type="project" value="InterPro"/>
</dbReference>
<feature type="region of interest" description="Disordered" evidence="1">
    <location>
        <begin position="532"/>
        <end position="565"/>
    </location>
</feature>
<dbReference type="SUPFAM" id="SSF56112">
    <property type="entry name" value="Protein kinase-like (PK-like)"/>
    <property type="match status" value="1"/>
</dbReference>
<feature type="compositionally biased region" description="Polar residues" evidence="1">
    <location>
        <begin position="506"/>
        <end position="519"/>
    </location>
</feature>
<protein>
    <recommendedName>
        <fullName evidence="2">Protein kinase domain-containing protein</fullName>
    </recommendedName>
</protein>
<dbReference type="GO" id="GO:0004672">
    <property type="term" value="F:protein kinase activity"/>
    <property type="evidence" value="ECO:0000318"/>
    <property type="project" value="GO_Central"/>
</dbReference>
<feature type="region of interest" description="Disordered" evidence="1">
    <location>
        <begin position="231"/>
        <end position="277"/>
    </location>
</feature>
<feature type="compositionally biased region" description="Low complexity" evidence="1">
    <location>
        <begin position="1223"/>
        <end position="1233"/>
    </location>
</feature>
<dbReference type="GeneID" id="5716117"/>
<evidence type="ECO:0000256" key="1">
    <source>
        <dbReference type="SAM" id="MobiDB-lite"/>
    </source>
</evidence>
<feature type="domain" description="Protein kinase" evidence="2">
    <location>
        <begin position="894"/>
        <end position="1437"/>
    </location>
</feature>
<feature type="region of interest" description="Disordered" evidence="1">
    <location>
        <begin position="682"/>
        <end position="716"/>
    </location>
</feature>
<feature type="compositionally biased region" description="Low complexity" evidence="1">
    <location>
        <begin position="1391"/>
        <end position="1402"/>
    </location>
</feature>
<feature type="region of interest" description="Disordered" evidence="1">
    <location>
        <begin position="408"/>
        <end position="451"/>
    </location>
</feature>
<dbReference type="EMBL" id="CM008971">
    <property type="protein sequence ID" value="PNW77590.1"/>
    <property type="molecule type" value="Genomic_DNA"/>
</dbReference>
<feature type="region of interest" description="Disordered" evidence="1">
    <location>
        <begin position="506"/>
        <end position="525"/>
    </location>
</feature>
<organism evidence="3 4">
    <name type="scientific">Chlamydomonas reinhardtii</name>
    <name type="common">Chlamydomonas smithii</name>
    <dbReference type="NCBI Taxonomy" id="3055"/>
    <lineage>
        <taxon>Eukaryota</taxon>
        <taxon>Viridiplantae</taxon>
        <taxon>Chlorophyta</taxon>
        <taxon>core chlorophytes</taxon>
        <taxon>Chlorophyceae</taxon>
        <taxon>CS clade</taxon>
        <taxon>Chlamydomonadales</taxon>
        <taxon>Chlamydomonadaceae</taxon>
        <taxon>Chlamydomonas</taxon>
    </lineage>
</organism>
<evidence type="ECO:0000313" key="3">
    <source>
        <dbReference type="EMBL" id="PNW77590.1"/>
    </source>
</evidence>
<feature type="compositionally biased region" description="Polar residues" evidence="1">
    <location>
        <begin position="1246"/>
        <end position="1258"/>
    </location>
</feature>
<feature type="compositionally biased region" description="Low complexity" evidence="1">
    <location>
        <begin position="339"/>
        <end position="359"/>
    </location>
</feature>